<dbReference type="SUPFAM" id="SSF52096">
    <property type="entry name" value="ClpP/crotonase"/>
    <property type="match status" value="1"/>
</dbReference>
<dbReference type="SUPFAM" id="SSF50156">
    <property type="entry name" value="PDZ domain-like"/>
    <property type="match status" value="1"/>
</dbReference>
<keyword evidence="3 7" id="KW-0963">Cytoplasm</keyword>
<proteinExistence type="inferred from homology"/>
<feature type="chain" id="PRO_5036849724" description="Tricorn protease homolog" evidence="10">
    <location>
        <begin position="21"/>
        <end position="1071"/>
    </location>
</feature>
<dbReference type="Pfam" id="PF07676">
    <property type="entry name" value="PD40"/>
    <property type="match status" value="4"/>
</dbReference>
<dbReference type="Pfam" id="PF03572">
    <property type="entry name" value="Peptidase_S41"/>
    <property type="match status" value="1"/>
</dbReference>
<name>A0A916YEP5_9BACT</name>
<evidence type="ECO:0000256" key="3">
    <source>
        <dbReference type="ARBA" id="ARBA00022490"/>
    </source>
</evidence>
<feature type="active site" description="Charge relay system" evidence="8">
    <location>
        <position position="745"/>
    </location>
</feature>
<evidence type="ECO:0000256" key="8">
    <source>
        <dbReference type="PIRSR" id="PIRSR036421-1"/>
    </source>
</evidence>
<dbReference type="Pfam" id="PF14684">
    <property type="entry name" value="Tricorn_C1"/>
    <property type="match status" value="1"/>
</dbReference>
<dbReference type="SUPFAM" id="SSF69304">
    <property type="entry name" value="Tricorn protease N-terminal domain"/>
    <property type="match status" value="1"/>
</dbReference>
<evidence type="ECO:0000256" key="5">
    <source>
        <dbReference type="ARBA" id="ARBA00022801"/>
    </source>
</evidence>
<feature type="active site" description="Charge relay system" evidence="8">
    <location>
        <position position="1031"/>
    </location>
</feature>
<evidence type="ECO:0000256" key="4">
    <source>
        <dbReference type="ARBA" id="ARBA00022670"/>
    </source>
</evidence>
<dbReference type="Gene3D" id="2.30.42.10">
    <property type="match status" value="1"/>
</dbReference>
<comment type="similarity">
    <text evidence="2 7">Belongs to the peptidase S41B family.</text>
</comment>
<feature type="region of interest" description="Disordered" evidence="9">
    <location>
        <begin position="543"/>
        <end position="570"/>
    </location>
</feature>
<dbReference type="SUPFAM" id="SSF82171">
    <property type="entry name" value="DPP6 N-terminal domain-like"/>
    <property type="match status" value="1"/>
</dbReference>
<keyword evidence="5 7" id="KW-0378">Hydrolase</keyword>
<evidence type="ECO:0000256" key="10">
    <source>
        <dbReference type="SAM" id="SignalP"/>
    </source>
</evidence>
<evidence type="ECO:0000313" key="12">
    <source>
        <dbReference type="EMBL" id="GGD42243.1"/>
    </source>
</evidence>
<dbReference type="AlphaFoldDB" id="A0A916YEP5"/>
<dbReference type="PROSITE" id="PS50106">
    <property type="entry name" value="PDZ"/>
    <property type="match status" value="1"/>
</dbReference>
<dbReference type="InterPro" id="IPR011659">
    <property type="entry name" value="WD40"/>
</dbReference>
<dbReference type="InterPro" id="IPR005151">
    <property type="entry name" value="Tail-specific_protease"/>
</dbReference>
<sequence>MKKTILTAAFLGCSSLFLQAQNNLLLRQPAINKDGSTVAFSFQGDIWTVPSSGGKAARLTIHEAYEGNPVFSPDGTQIAFSGARFGNNDIFVMPTEGGMPKRLTFHSGADNISSWTQADKIVFSTNREFKQIERPNEAYAINPKGGTEYRILDAVGFDPIYSPDGRFIAFVRGDINPVARQEYKGSSDRDLWLYDTQNKTFQQLPGFETNDVSPQWAGSNTLYFLSSNDGAYNIYRLKIDANGKASDKPEKLTSFKDESIRAFSVSTDGKTIVFEKDMNLYTLKTSGGSAQKLNVQISADDRLDASEQKTFSTGAGQYAVSPNGKLLAYSIRGEIFVKEADKEKSRSINVSEHGFRDVEPTWLNDSTLLFSSDRANGNFDIYMVRSADTTQRNIFKSLKHELVQITKTPTDETNMSVSSDGKKIAYVRGRGTFVVADISTDGKLSNEKTLNDSWAAPRSIVWSPDNKWLAYSLEDLYFNEEVFIQAADNSSKPVNVSMHPRGDGRPFWSADGSKLGFISERSVGRSGDVWFVWLKKEDWEKETQDWQERETPAEAAPAKPNDKKDKTPKPIKIDFDKIYERVVQVTNFPGDEGDLVISKDGETFYYTTSSSNAKGRDLFSIKWDGKDLKEITKGGSNPSGVSMDKDGKYLYYSRQGALARIDIKSSVSENLPFVSKMKVDYNAERTQVFEEAWRTIRDGFYDPKFHGNDWVKLHDKYKERCINASTSNDFRDMFNLLLGELNSSHMGLTVTDRAETQREATGLLGAEISPVNGGVKINHVVPETPADKEKSKLNEGDIITAVNGEAVSENANFHELLNGLVNEKVLLTVKAADGKTREVAIRLTANISNNLYDEWVEGRKKLVEKYSNGRLGYIHIKGMDFPSFEVVEREFAAAGYGKEGLLIDVRYNGGGSTTDYLMTILNYKQHAYTIPRGASNDLEKDKLKFKDYYPTGERLVYAAWTKPSIALCNEGSYSNAEIFSHAYKTLGIGKLVGVPTNGSVISTGGKGLMDGSFVRLPFRGWFTKATDKNQELGPAVPDIIVENQPDWIAKGTDDQLKAAVDELLKEINAKK</sequence>
<dbReference type="SMART" id="SM00228">
    <property type="entry name" value="PDZ"/>
    <property type="match status" value="1"/>
</dbReference>
<evidence type="ECO:0000313" key="13">
    <source>
        <dbReference type="Proteomes" id="UP000609064"/>
    </source>
</evidence>
<keyword evidence="4 7" id="KW-0645">Protease</keyword>
<dbReference type="Gene3D" id="2.120.10.60">
    <property type="entry name" value="Tricorn protease N-terminal domain"/>
    <property type="match status" value="1"/>
</dbReference>
<gene>
    <name evidence="12" type="ORF">GCM10011514_02790</name>
</gene>
<dbReference type="Gene3D" id="3.30.750.44">
    <property type="match status" value="1"/>
</dbReference>
<dbReference type="EC" id="3.4.21.-" evidence="7"/>
<dbReference type="RefSeq" id="WP_188763888.1">
    <property type="nucleotide sequence ID" value="NZ_BMKK01000001.1"/>
</dbReference>
<keyword evidence="6 7" id="KW-0720">Serine protease</keyword>
<reference evidence="12" key="1">
    <citation type="journal article" date="2014" name="Int. J. Syst. Evol. Microbiol.">
        <title>Complete genome sequence of Corynebacterium casei LMG S-19264T (=DSM 44701T), isolated from a smear-ripened cheese.</title>
        <authorList>
            <consortium name="US DOE Joint Genome Institute (JGI-PGF)"/>
            <person name="Walter F."/>
            <person name="Albersmeier A."/>
            <person name="Kalinowski J."/>
            <person name="Ruckert C."/>
        </authorList>
    </citation>
    <scope>NUCLEOTIDE SEQUENCE</scope>
    <source>
        <strain evidence="12">CGMCC 1.15958</strain>
    </source>
</reference>
<evidence type="ECO:0000256" key="7">
    <source>
        <dbReference type="PIRNR" id="PIRNR036421"/>
    </source>
</evidence>
<dbReference type="GO" id="GO:0008236">
    <property type="term" value="F:serine-type peptidase activity"/>
    <property type="evidence" value="ECO:0007669"/>
    <property type="project" value="UniProtKB-UniRule"/>
</dbReference>
<keyword evidence="13" id="KW-1185">Reference proteome</keyword>
<comment type="subcellular location">
    <subcellularLocation>
        <location evidence="1 7">Cytoplasm</location>
    </subcellularLocation>
</comment>
<dbReference type="Proteomes" id="UP000609064">
    <property type="component" value="Unassembled WGS sequence"/>
</dbReference>
<dbReference type="SMART" id="SM00245">
    <property type="entry name" value="TSPc"/>
    <property type="match status" value="1"/>
</dbReference>
<dbReference type="InterPro" id="IPR001478">
    <property type="entry name" value="PDZ"/>
</dbReference>
<dbReference type="GO" id="GO:0006508">
    <property type="term" value="P:proteolysis"/>
    <property type="evidence" value="ECO:0007669"/>
    <property type="project" value="UniProtKB-UniRule"/>
</dbReference>
<feature type="active site" description="Nucleophile" evidence="8">
    <location>
        <position position="974"/>
    </location>
</feature>
<dbReference type="EMBL" id="BMKK01000001">
    <property type="protein sequence ID" value="GGD42243.1"/>
    <property type="molecule type" value="Genomic_DNA"/>
</dbReference>
<dbReference type="Gene3D" id="3.90.226.10">
    <property type="entry name" value="2-enoyl-CoA Hydratase, Chain A, domain 1"/>
    <property type="match status" value="1"/>
</dbReference>
<accession>A0A916YEP5</accession>
<evidence type="ECO:0000256" key="9">
    <source>
        <dbReference type="SAM" id="MobiDB-lite"/>
    </source>
</evidence>
<feature type="compositionally biased region" description="Basic and acidic residues" evidence="9">
    <location>
        <begin position="560"/>
        <end position="570"/>
    </location>
</feature>
<dbReference type="PIRSF" id="PIRSF036421">
    <property type="entry name" value="Tricorn_protease"/>
    <property type="match status" value="1"/>
</dbReference>
<feature type="domain" description="PDZ" evidence="11">
    <location>
        <begin position="753"/>
        <end position="844"/>
    </location>
</feature>
<protein>
    <recommendedName>
        <fullName evidence="7">Tricorn protease homolog</fullName>
        <ecNumber evidence="7">3.4.21.-</ecNumber>
    </recommendedName>
</protein>
<feature type="signal peptide" evidence="10">
    <location>
        <begin position="1"/>
        <end position="20"/>
    </location>
</feature>
<dbReference type="GO" id="GO:0005737">
    <property type="term" value="C:cytoplasm"/>
    <property type="evidence" value="ECO:0007669"/>
    <property type="project" value="UniProtKB-SubCell"/>
</dbReference>
<evidence type="ECO:0000259" key="11">
    <source>
        <dbReference type="PROSITE" id="PS50106"/>
    </source>
</evidence>
<dbReference type="InterPro" id="IPR028204">
    <property type="entry name" value="Tricorn_C1"/>
</dbReference>
<feature type="compositionally biased region" description="Basic and acidic residues" evidence="9">
    <location>
        <begin position="543"/>
        <end position="552"/>
    </location>
</feature>
<comment type="function">
    <text evidence="7">Degrades oligopeptides.</text>
</comment>
<dbReference type="InterPro" id="IPR029414">
    <property type="entry name" value="Tricorn_PDZ"/>
</dbReference>
<dbReference type="PANTHER" id="PTHR43253:SF1">
    <property type="entry name" value="TRICORN PROTEASE HOMOLOG 2-RELATED"/>
    <property type="match status" value="1"/>
</dbReference>
<dbReference type="CDD" id="cd07562">
    <property type="entry name" value="Peptidase_S41_TRI"/>
    <property type="match status" value="1"/>
</dbReference>
<dbReference type="InterPro" id="IPR011042">
    <property type="entry name" value="6-blade_b-propeller_TolB-like"/>
</dbReference>
<dbReference type="Pfam" id="PF26549">
    <property type="entry name" value="Tricorn_N"/>
    <property type="match status" value="1"/>
</dbReference>
<reference evidence="12" key="2">
    <citation type="submission" date="2020-09" db="EMBL/GenBank/DDBJ databases">
        <authorList>
            <person name="Sun Q."/>
            <person name="Zhou Y."/>
        </authorList>
    </citation>
    <scope>NUCLEOTIDE SEQUENCE</scope>
    <source>
        <strain evidence="12">CGMCC 1.15958</strain>
    </source>
</reference>
<keyword evidence="10" id="KW-0732">Signal</keyword>
<evidence type="ECO:0000256" key="1">
    <source>
        <dbReference type="ARBA" id="ARBA00004496"/>
    </source>
</evidence>
<dbReference type="Pfam" id="PF14685">
    <property type="entry name" value="PDZ_Tricorn"/>
    <property type="match status" value="1"/>
</dbReference>
<dbReference type="InterPro" id="IPR036034">
    <property type="entry name" value="PDZ_sf"/>
</dbReference>
<evidence type="ECO:0000256" key="6">
    <source>
        <dbReference type="ARBA" id="ARBA00022825"/>
    </source>
</evidence>
<dbReference type="PANTHER" id="PTHR43253">
    <property type="entry name" value="TRICORN PROTEASE HOMOLOG 2-RELATED"/>
    <property type="match status" value="1"/>
</dbReference>
<organism evidence="12 13">
    <name type="scientific">Emticicia aquatilis</name>
    <dbReference type="NCBI Taxonomy" id="1537369"/>
    <lineage>
        <taxon>Bacteria</taxon>
        <taxon>Pseudomonadati</taxon>
        <taxon>Bacteroidota</taxon>
        <taxon>Cytophagia</taxon>
        <taxon>Cytophagales</taxon>
        <taxon>Leadbetterellaceae</taxon>
        <taxon>Emticicia</taxon>
    </lineage>
</organism>
<dbReference type="InterPro" id="IPR029045">
    <property type="entry name" value="ClpP/crotonase-like_dom_sf"/>
</dbReference>
<comment type="caution">
    <text evidence="12">The sequence shown here is derived from an EMBL/GenBank/DDBJ whole genome shotgun (WGS) entry which is preliminary data.</text>
</comment>
<dbReference type="InterPro" id="IPR012393">
    <property type="entry name" value="Tricorn_protease"/>
</dbReference>
<evidence type="ECO:0000256" key="2">
    <source>
        <dbReference type="ARBA" id="ARBA00008524"/>
    </source>
</evidence>
<dbReference type="Gene3D" id="2.120.10.30">
    <property type="entry name" value="TolB, C-terminal domain"/>
    <property type="match status" value="3"/>
</dbReference>